<organism evidence="2 3">
    <name type="scientific">Streptomyces prasinosporus</name>
    <dbReference type="NCBI Taxonomy" id="68256"/>
    <lineage>
        <taxon>Bacteria</taxon>
        <taxon>Bacillati</taxon>
        <taxon>Actinomycetota</taxon>
        <taxon>Actinomycetes</taxon>
        <taxon>Kitasatosporales</taxon>
        <taxon>Streptomycetaceae</taxon>
        <taxon>Streptomyces</taxon>
        <taxon>Streptomyces albogriseolus group</taxon>
    </lineage>
</organism>
<gene>
    <name evidence="2" type="ORF">GCM10019016_072210</name>
</gene>
<dbReference type="SUPFAM" id="SSF51261">
    <property type="entry name" value="Duplicated hybrid motif"/>
    <property type="match status" value="1"/>
</dbReference>
<dbReference type="InterPro" id="IPR016047">
    <property type="entry name" value="M23ase_b-sheet_dom"/>
</dbReference>
<reference evidence="3" key="1">
    <citation type="journal article" date="2019" name="Int. J. Syst. Evol. Microbiol.">
        <title>The Global Catalogue of Microorganisms (GCM) 10K type strain sequencing project: providing services to taxonomists for standard genome sequencing and annotation.</title>
        <authorList>
            <consortium name="The Broad Institute Genomics Platform"/>
            <consortium name="The Broad Institute Genome Sequencing Center for Infectious Disease"/>
            <person name="Wu L."/>
            <person name="Ma J."/>
        </authorList>
    </citation>
    <scope>NUCLEOTIDE SEQUENCE [LARGE SCALE GENOMIC DNA]</scope>
    <source>
        <strain evidence="3">JCM 4816</strain>
    </source>
</reference>
<evidence type="ECO:0000259" key="1">
    <source>
        <dbReference type="Pfam" id="PF01551"/>
    </source>
</evidence>
<dbReference type="PANTHER" id="PTHR21666:SF270">
    <property type="entry name" value="MUREIN HYDROLASE ACTIVATOR ENVC"/>
    <property type="match status" value="1"/>
</dbReference>
<protein>
    <recommendedName>
        <fullName evidence="1">M23ase beta-sheet core domain-containing protein</fullName>
    </recommendedName>
</protein>
<evidence type="ECO:0000313" key="3">
    <source>
        <dbReference type="Proteomes" id="UP001501455"/>
    </source>
</evidence>
<accession>A0ABP6U0Q4</accession>
<keyword evidence="3" id="KW-1185">Reference proteome</keyword>
<comment type="caution">
    <text evidence="2">The sequence shown here is derived from an EMBL/GenBank/DDBJ whole genome shotgun (WGS) entry which is preliminary data.</text>
</comment>
<dbReference type="InterPro" id="IPR011055">
    <property type="entry name" value="Dup_hybrid_motif"/>
</dbReference>
<dbReference type="EMBL" id="BAAAXF010000052">
    <property type="protein sequence ID" value="GAA3500116.1"/>
    <property type="molecule type" value="Genomic_DNA"/>
</dbReference>
<feature type="domain" description="M23ase beta-sheet core" evidence="1">
    <location>
        <begin position="43"/>
        <end position="106"/>
    </location>
</feature>
<dbReference type="Pfam" id="PF01551">
    <property type="entry name" value="Peptidase_M23"/>
    <property type="match status" value="1"/>
</dbReference>
<dbReference type="Gene3D" id="2.70.70.10">
    <property type="entry name" value="Glucose Permease (Domain IIA)"/>
    <property type="match status" value="1"/>
</dbReference>
<name>A0ABP6U0Q4_9ACTN</name>
<proteinExistence type="predicted"/>
<dbReference type="Proteomes" id="UP001501455">
    <property type="component" value="Unassembled WGS sequence"/>
</dbReference>
<evidence type="ECO:0000313" key="2">
    <source>
        <dbReference type="EMBL" id="GAA3500116.1"/>
    </source>
</evidence>
<dbReference type="PANTHER" id="PTHR21666">
    <property type="entry name" value="PEPTIDASE-RELATED"/>
    <property type="match status" value="1"/>
</dbReference>
<dbReference type="CDD" id="cd12797">
    <property type="entry name" value="M23_peptidase"/>
    <property type="match status" value="1"/>
</dbReference>
<dbReference type="InterPro" id="IPR050570">
    <property type="entry name" value="Cell_wall_metabolism_enzyme"/>
</dbReference>
<sequence>MADATVVRAADRSRDHLSRTSLPALLYLTVVEASVRDLLGGGKVVGNHVVLDLGDGTHALYAHVRRGSLTVREGDAVRAGQVVARVGDSGDSGNPSEPHLHFQLMDGPDPDTARGVPFTWRGIGVPRNGEVFDVPEPAPTAPA</sequence>